<comment type="caution">
    <text evidence="2">The sequence shown here is derived from an EMBL/GenBank/DDBJ whole genome shotgun (WGS) entry which is preliminary data.</text>
</comment>
<evidence type="ECO:0000313" key="3">
    <source>
        <dbReference type="Proteomes" id="UP000195772"/>
    </source>
</evidence>
<gene>
    <name evidence="2" type="ORF">B5G41_03335</name>
</gene>
<evidence type="ECO:0008006" key="4">
    <source>
        <dbReference type="Google" id="ProtNLM"/>
    </source>
</evidence>
<feature type="signal peptide" evidence="1">
    <location>
        <begin position="1"/>
        <end position="18"/>
    </location>
</feature>
<evidence type="ECO:0000256" key="1">
    <source>
        <dbReference type="SAM" id="SignalP"/>
    </source>
</evidence>
<dbReference type="PROSITE" id="PS51257">
    <property type="entry name" value="PROKAR_LIPOPROTEIN"/>
    <property type="match status" value="1"/>
</dbReference>
<keyword evidence="1" id="KW-0732">Signal</keyword>
<dbReference type="Proteomes" id="UP000195772">
    <property type="component" value="Unassembled WGS sequence"/>
</dbReference>
<proteinExistence type="predicted"/>
<dbReference type="OrthoDB" id="1029418at2"/>
<organism evidence="2 3">
    <name type="scientific">Alistipes onderdonkii</name>
    <dbReference type="NCBI Taxonomy" id="328813"/>
    <lineage>
        <taxon>Bacteria</taxon>
        <taxon>Pseudomonadati</taxon>
        <taxon>Bacteroidota</taxon>
        <taxon>Bacteroidia</taxon>
        <taxon>Bacteroidales</taxon>
        <taxon>Rikenellaceae</taxon>
        <taxon>Alistipes</taxon>
    </lineage>
</organism>
<protein>
    <recommendedName>
        <fullName evidence="4">Lipoprotein</fullName>
    </recommendedName>
</protein>
<reference evidence="3" key="1">
    <citation type="submission" date="2017-04" db="EMBL/GenBank/DDBJ databases">
        <title>Function of individual gut microbiota members based on whole genome sequencing of pure cultures obtained from chicken caecum.</title>
        <authorList>
            <person name="Medvecky M."/>
            <person name="Cejkova D."/>
            <person name="Polansky O."/>
            <person name="Karasova D."/>
            <person name="Kubasova T."/>
            <person name="Cizek A."/>
            <person name="Rychlik I."/>
        </authorList>
    </citation>
    <scope>NUCLEOTIDE SEQUENCE [LARGE SCALE GENOMIC DNA]</scope>
    <source>
        <strain evidence="3">An90</strain>
    </source>
</reference>
<dbReference type="eggNOG" id="ENOG5034B12">
    <property type="taxonomic scope" value="Bacteria"/>
</dbReference>
<name>A0A1Y3R165_9BACT</name>
<dbReference type="RefSeq" id="WP_032135125.1">
    <property type="nucleotide sequence ID" value="NZ_JADNCE010000001.1"/>
</dbReference>
<dbReference type="AlphaFoldDB" id="A0A1Y3R165"/>
<evidence type="ECO:0000313" key="2">
    <source>
        <dbReference type="EMBL" id="OUN04357.1"/>
    </source>
</evidence>
<sequence length="131" mass="15309">MKRFFLAALLLFTAVAFTGCDNDDDDLYDTLSGRVWAGDLGFYQDGRIPLDSYVYFGADGFGTDELRYADTGRYLDTLNIQWDAYDDKIYISYGRADYPRELRNVYIRRGRLTGELFIDGQYYDRITLYMQ</sequence>
<dbReference type="EMBL" id="NFHB01000002">
    <property type="protein sequence ID" value="OUN04357.1"/>
    <property type="molecule type" value="Genomic_DNA"/>
</dbReference>
<accession>A0A1Y3R165</accession>
<feature type="chain" id="PRO_5010989338" description="Lipoprotein" evidence="1">
    <location>
        <begin position="19"/>
        <end position="131"/>
    </location>
</feature>